<evidence type="ECO:0000256" key="2">
    <source>
        <dbReference type="ARBA" id="ARBA00023242"/>
    </source>
</evidence>
<reference evidence="5 6" key="1">
    <citation type="submission" date="2014-06" db="EMBL/GenBank/DDBJ databases">
        <authorList>
            <person name="Swart Estienne"/>
        </authorList>
    </citation>
    <scope>NUCLEOTIDE SEQUENCE [LARGE SCALE GENOMIC DNA]</scope>
    <source>
        <strain evidence="5 6">130c</strain>
    </source>
</reference>
<comment type="subcellular location">
    <subcellularLocation>
        <location evidence="1">Nucleus</location>
    </subcellularLocation>
</comment>
<keyword evidence="2" id="KW-0539">Nucleus</keyword>
<dbReference type="SUPFAM" id="SSF47113">
    <property type="entry name" value="Histone-fold"/>
    <property type="match status" value="1"/>
</dbReference>
<dbReference type="AlphaFoldDB" id="A0A078AHL5"/>
<gene>
    <name evidence="5" type="primary">Contig12829.g13690</name>
    <name evidence="5" type="ORF">STYLEM_10794</name>
</gene>
<dbReference type="InterPro" id="IPR009072">
    <property type="entry name" value="Histone-fold"/>
</dbReference>
<dbReference type="OrthoDB" id="308045at2759"/>
<dbReference type="GO" id="GO:0000122">
    <property type="term" value="P:negative regulation of transcription by RNA polymerase II"/>
    <property type="evidence" value="ECO:0007669"/>
    <property type="project" value="InterPro"/>
</dbReference>
<evidence type="ECO:0000256" key="3">
    <source>
        <dbReference type="SAM" id="MobiDB-lite"/>
    </source>
</evidence>
<dbReference type="GO" id="GO:0017025">
    <property type="term" value="F:TBP-class protein binding"/>
    <property type="evidence" value="ECO:0007669"/>
    <property type="project" value="TreeGrafter"/>
</dbReference>
<dbReference type="InParanoid" id="A0A078AHL5"/>
<evidence type="ECO:0000313" key="5">
    <source>
        <dbReference type="EMBL" id="CDW81770.1"/>
    </source>
</evidence>
<protein>
    <submittedName>
        <fullName evidence="5">Histone-fold-containing protein</fullName>
    </submittedName>
</protein>
<dbReference type="GO" id="GO:0016251">
    <property type="term" value="F:RNA polymerase II general transcription initiation factor activity"/>
    <property type="evidence" value="ECO:0007669"/>
    <property type="project" value="TreeGrafter"/>
</dbReference>
<keyword evidence="6" id="KW-1185">Reference proteome</keyword>
<dbReference type="PANTHER" id="PTHR46138:SF1">
    <property type="entry name" value="PROTEIN DR1"/>
    <property type="match status" value="1"/>
</dbReference>
<evidence type="ECO:0000259" key="4">
    <source>
        <dbReference type="Pfam" id="PF00808"/>
    </source>
</evidence>
<dbReference type="PANTHER" id="PTHR46138">
    <property type="entry name" value="PROTEIN DR1"/>
    <property type="match status" value="1"/>
</dbReference>
<proteinExistence type="predicted"/>
<evidence type="ECO:0000313" key="6">
    <source>
        <dbReference type="Proteomes" id="UP000039865"/>
    </source>
</evidence>
<dbReference type="Proteomes" id="UP000039865">
    <property type="component" value="Unassembled WGS sequence"/>
</dbReference>
<dbReference type="GO" id="GO:0051123">
    <property type="term" value="P:RNA polymerase II preinitiation complex assembly"/>
    <property type="evidence" value="ECO:0007669"/>
    <property type="project" value="TreeGrafter"/>
</dbReference>
<dbReference type="GO" id="GO:0017054">
    <property type="term" value="C:negative cofactor 2 complex"/>
    <property type="evidence" value="ECO:0007669"/>
    <property type="project" value="InterPro"/>
</dbReference>
<name>A0A078AHL5_STYLE</name>
<dbReference type="Gene3D" id="1.10.20.10">
    <property type="entry name" value="Histone, subunit A"/>
    <property type="match status" value="1"/>
</dbReference>
<dbReference type="Pfam" id="PF00808">
    <property type="entry name" value="CBFD_NFYB_HMF"/>
    <property type="match status" value="1"/>
</dbReference>
<feature type="domain" description="Transcription factor CBF/NF-Y/archaeal histone" evidence="4">
    <location>
        <begin position="40"/>
        <end position="104"/>
    </location>
</feature>
<dbReference type="InterPro" id="IPR042225">
    <property type="entry name" value="Ncb2"/>
</dbReference>
<dbReference type="InterPro" id="IPR003958">
    <property type="entry name" value="CBFA_NFYB_domain"/>
</dbReference>
<dbReference type="GO" id="GO:0046982">
    <property type="term" value="F:protein heterodimerization activity"/>
    <property type="evidence" value="ECO:0007669"/>
    <property type="project" value="InterPro"/>
</dbReference>
<feature type="region of interest" description="Disordered" evidence="3">
    <location>
        <begin position="143"/>
        <end position="162"/>
    </location>
</feature>
<evidence type="ECO:0000256" key="1">
    <source>
        <dbReference type="ARBA" id="ARBA00004123"/>
    </source>
</evidence>
<dbReference type="EMBL" id="CCKQ01010257">
    <property type="protein sequence ID" value="CDW81770.1"/>
    <property type="molecule type" value="Genomic_DNA"/>
</dbReference>
<organism evidence="5 6">
    <name type="scientific">Stylonychia lemnae</name>
    <name type="common">Ciliate</name>
    <dbReference type="NCBI Taxonomy" id="5949"/>
    <lineage>
        <taxon>Eukaryota</taxon>
        <taxon>Sar</taxon>
        <taxon>Alveolata</taxon>
        <taxon>Ciliophora</taxon>
        <taxon>Intramacronucleata</taxon>
        <taxon>Spirotrichea</taxon>
        <taxon>Stichotrichia</taxon>
        <taxon>Sporadotrichida</taxon>
        <taxon>Oxytrichidae</taxon>
        <taxon>Stylonychinae</taxon>
        <taxon>Stylonychia</taxon>
    </lineage>
</organism>
<accession>A0A078AHL5</accession>
<sequence length="309" mass="35471">MDPFNMNMMNQKFDMSLAKSKSNPNQSTSIFQPAENDEYTLPRATLTQIIKEMLPNDTRMSCQSSDLIIQLSMNFLHYISDMSNNVCNEEGKKTITPSHVAKALKDLKMDTYLSQILQLGIDEGNEVSLNEKQTKDIISQKMMGNQGGKKKKKRGGKGGFDNGMTEEEMIAEQKRLFQKAIDYDYDDDEGENGADYQGNAGPGVGQYAGMTEEQLQYAQTMYEENQRQQIFQYEQFQQQQFQLQMQHQNGIQPDTQVNTNASSFAQNIQANQTNLSENKLYQDYNLQMQKMKSQKEVEEMNFDEDDDEN</sequence>